<dbReference type="SUPFAM" id="SSF48371">
    <property type="entry name" value="ARM repeat"/>
    <property type="match status" value="1"/>
</dbReference>
<dbReference type="Gene3D" id="3.30.310.10">
    <property type="entry name" value="TATA-Binding Protein"/>
    <property type="match status" value="1"/>
</dbReference>
<dbReference type="Gene3D" id="1.25.10.10">
    <property type="entry name" value="Leucine-rich Repeat Variant"/>
    <property type="match status" value="1"/>
</dbReference>
<dbReference type="InterPro" id="IPR015151">
    <property type="entry name" value="B-adaptin_app_sub_C"/>
</dbReference>
<dbReference type="InterPro" id="IPR002553">
    <property type="entry name" value="Clathrin/coatomer_adapt-like_N"/>
</dbReference>
<dbReference type="InterPro" id="IPR012295">
    <property type="entry name" value="TBP_dom_sf"/>
</dbReference>
<dbReference type="Ensembl" id="ENSMLUT00000026499.1">
    <property type="protein sequence ID" value="ENSMLUP00000018907.1"/>
    <property type="gene ID" value="ENSMLUG00000028723.1"/>
</dbReference>
<keyword evidence="4" id="KW-0472">Membrane</keyword>
<proteinExistence type="inferred from homology"/>
<feature type="domain" description="Beta-adaptin appendage C-terminal subdomain" evidence="6">
    <location>
        <begin position="552"/>
        <end position="647"/>
    </location>
</feature>
<keyword evidence="2" id="KW-0813">Transport</keyword>
<reference evidence="7" key="3">
    <citation type="submission" date="2025-09" db="UniProtKB">
        <authorList>
            <consortium name="Ensembl"/>
        </authorList>
    </citation>
    <scope>IDENTIFICATION</scope>
</reference>
<comment type="similarity">
    <text evidence="1">Belongs to the adaptor complexes large subunit family.</text>
</comment>
<dbReference type="InterPro" id="IPR013041">
    <property type="entry name" value="Clathrin_app_Ig-like_sf"/>
</dbReference>
<dbReference type="Proteomes" id="UP000001074">
    <property type="component" value="Unassembled WGS sequence"/>
</dbReference>
<reference evidence="7" key="2">
    <citation type="submission" date="2025-08" db="UniProtKB">
        <authorList>
            <consortium name="Ensembl"/>
        </authorList>
    </citation>
    <scope>IDENTIFICATION</scope>
</reference>
<name>G1Q5C4_MYOLU</name>
<evidence type="ECO:0000256" key="3">
    <source>
        <dbReference type="ARBA" id="ARBA00022927"/>
    </source>
</evidence>
<dbReference type="InterPro" id="IPR009028">
    <property type="entry name" value="Coatomer/calthrin_app_sub_C"/>
</dbReference>
<evidence type="ECO:0000313" key="8">
    <source>
        <dbReference type="Proteomes" id="UP000001074"/>
    </source>
</evidence>
<dbReference type="GO" id="GO:0006886">
    <property type="term" value="P:intracellular protein transport"/>
    <property type="evidence" value="ECO:0007669"/>
    <property type="project" value="InterPro"/>
</dbReference>
<evidence type="ECO:0000256" key="1">
    <source>
        <dbReference type="ARBA" id="ARBA00006613"/>
    </source>
</evidence>
<dbReference type="SMART" id="SM01020">
    <property type="entry name" value="B2-adapt-app_C"/>
    <property type="match status" value="1"/>
</dbReference>
<dbReference type="STRING" id="59463.ENSMLUP00000018907"/>
<keyword evidence="8" id="KW-1185">Reference proteome</keyword>
<protein>
    <recommendedName>
        <fullName evidence="6">Beta-adaptin appendage C-terminal subdomain domain-containing protein</fullName>
    </recommendedName>
</protein>
<evidence type="ECO:0000259" key="6">
    <source>
        <dbReference type="SMART" id="SM01020"/>
    </source>
</evidence>
<dbReference type="OMA" id="ETIMATC"/>
<dbReference type="AlphaFoldDB" id="G1Q5C4"/>
<dbReference type="InterPro" id="IPR026739">
    <property type="entry name" value="AP_beta"/>
</dbReference>
<dbReference type="InParanoid" id="G1Q5C4"/>
<reference evidence="7 8" key="1">
    <citation type="journal article" date="2011" name="Nature">
        <title>A high-resolution map of human evolutionary constraint using 29 mammals.</title>
        <authorList>
            <person name="Lindblad-Toh K."/>
            <person name="Garber M."/>
            <person name="Zuk O."/>
            <person name="Lin M.F."/>
            <person name="Parker B.J."/>
            <person name="Washietl S."/>
            <person name="Kheradpour P."/>
            <person name="Ernst J."/>
            <person name="Jordan G."/>
            <person name="Mauceli E."/>
            <person name="Ward L.D."/>
            <person name="Lowe C.B."/>
            <person name="Holloway A.K."/>
            <person name="Clamp M."/>
            <person name="Gnerre S."/>
            <person name="Alfoldi J."/>
            <person name="Beal K."/>
            <person name="Chang J."/>
            <person name="Clawson H."/>
            <person name="Cuff J."/>
            <person name="Di Palma F."/>
            <person name="Fitzgerald S."/>
            <person name="Flicek P."/>
            <person name="Guttman M."/>
            <person name="Hubisz M.J."/>
            <person name="Jaffe D.B."/>
            <person name="Jungreis I."/>
            <person name="Kent W.J."/>
            <person name="Kostka D."/>
            <person name="Lara M."/>
            <person name="Martins A.L."/>
            <person name="Massingham T."/>
            <person name="Moltke I."/>
            <person name="Raney B.J."/>
            <person name="Rasmussen M.D."/>
            <person name="Robinson J."/>
            <person name="Stark A."/>
            <person name="Vilella A.J."/>
            <person name="Wen J."/>
            <person name="Xie X."/>
            <person name="Zody M.C."/>
            <person name="Baldwin J."/>
            <person name="Bloom T."/>
            <person name="Chin C.W."/>
            <person name="Heiman D."/>
            <person name="Nicol R."/>
            <person name="Nusbaum C."/>
            <person name="Young S."/>
            <person name="Wilkinson J."/>
            <person name="Worley K.C."/>
            <person name="Kovar C.L."/>
            <person name="Muzny D.M."/>
            <person name="Gibbs R.A."/>
            <person name="Cree A."/>
            <person name="Dihn H.H."/>
            <person name="Fowler G."/>
            <person name="Jhangiani S."/>
            <person name="Joshi V."/>
            <person name="Lee S."/>
            <person name="Lewis L.R."/>
            <person name="Nazareth L.V."/>
            <person name="Okwuonu G."/>
            <person name="Santibanez J."/>
            <person name="Warren W.C."/>
            <person name="Mardis E.R."/>
            <person name="Weinstock G.M."/>
            <person name="Wilson R.K."/>
            <person name="Delehaunty K."/>
            <person name="Dooling D."/>
            <person name="Fronik C."/>
            <person name="Fulton L."/>
            <person name="Fulton B."/>
            <person name="Graves T."/>
            <person name="Minx P."/>
            <person name="Sodergren E."/>
            <person name="Birney E."/>
            <person name="Margulies E.H."/>
            <person name="Herrero J."/>
            <person name="Green E.D."/>
            <person name="Haussler D."/>
            <person name="Siepel A."/>
            <person name="Goldman N."/>
            <person name="Pollard K.S."/>
            <person name="Pedersen J.S."/>
            <person name="Lander E.S."/>
            <person name="Kellis M."/>
        </authorList>
    </citation>
    <scope>NUCLEOTIDE SEQUENCE [LARGE SCALE GENOMIC DNA]</scope>
</reference>
<evidence type="ECO:0000256" key="5">
    <source>
        <dbReference type="ARBA" id="ARBA00029433"/>
    </source>
</evidence>
<evidence type="ECO:0000313" key="7">
    <source>
        <dbReference type="Ensembl" id="ENSMLUP00000018907.1"/>
    </source>
</evidence>
<dbReference type="eggNOG" id="KOG1061">
    <property type="taxonomic scope" value="Eukaryota"/>
</dbReference>
<evidence type="ECO:0000256" key="4">
    <source>
        <dbReference type="ARBA" id="ARBA00023136"/>
    </source>
</evidence>
<dbReference type="InterPro" id="IPR013037">
    <property type="entry name" value="Clathrin_b-adaptin_app_Ig-like"/>
</dbReference>
<dbReference type="GO" id="GO:0030131">
    <property type="term" value="C:clathrin adaptor complex"/>
    <property type="evidence" value="ECO:0007669"/>
    <property type="project" value="InterPro"/>
</dbReference>
<dbReference type="Pfam" id="PF09066">
    <property type="entry name" value="B2-adapt-app_C"/>
    <property type="match status" value="1"/>
</dbReference>
<dbReference type="GO" id="GO:0016192">
    <property type="term" value="P:vesicle-mediated transport"/>
    <property type="evidence" value="ECO:0007669"/>
    <property type="project" value="InterPro"/>
</dbReference>
<dbReference type="GO" id="GO:0012505">
    <property type="term" value="C:endomembrane system"/>
    <property type="evidence" value="ECO:0007669"/>
    <property type="project" value="UniProtKB-SubCell"/>
</dbReference>
<dbReference type="SUPFAM" id="SSF55711">
    <property type="entry name" value="Subdomain of clathrin and coatomer appendage domain"/>
    <property type="match status" value="1"/>
</dbReference>
<keyword evidence="3" id="KW-0653">Protein transport</keyword>
<dbReference type="HOGENOM" id="CLU_006320_1_0_1"/>
<evidence type="ECO:0000256" key="2">
    <source>
        <dbReference type="ARBA" id="ARBA00022448"/>
    </source>
</evidence>
<comment type="subcellular location">
    <subcellularLocation>
        <location evidence="5">Endomembrane system</location>
        <topology evidence="5">Peripheral membrane protein</topology>
        <orientation evidence="5">Cytoplasmic side</orientation>
    </subcellularLocation>
</comment>
<accession>G1Q5C4</accession>
<dbReference type="EMBL" id="AAPE02069288">
    <property type="status" value="NOT_ANNOTATED_CDS"/>
    <property type="molecule type" value="Genomic_DNA"/>
</dbReference>
<organism evidence="7 8">
    <name type="scientific">Myotis lucifugus</name>
    <name type="common">Little brown bat</name>
    <dbReference type="NCBI Taxonomy" id="59463"/>
    <lineage>
        <taxon>Eukaryota</taxon>
        <taxon>Metazoa</taxon>
        <taxon>Chordata</taxon>
        <taxon>Craniata</taxon>
        <taxon>Vertebrata</taxon>
        <taxon>Euteleostomi</taxon>
        <taxon>Mammalia</taxon>
        <taxon>Eutheria</taxon>
        <taxon>Laurasiatheria</taxon>
        <taxon>Chiroptera</taxon>
        <taxon>Yangochiroptera</taxon>
        <taxon>Vespertilionidae</taxon>
        <taxon>Myotis</taxon>
    </lineage>
</organism>
<dbReference type="InterPro" id="IPR016024">
    <property type="entry name" value="ARM-type_fold"/>
</dbReference>
<dbReference type="GeneTree" id="ENSGT00940000155206"/>
<dbReference type="SUPFAM" id="SSF49348">
    <property type="entry name" value="Clathrin adaptor appendage domain"/>
    <property type="match status" value="1"/>
</dbReference>
<dbReference type="PANTHER" id="PTHR11134">
    <property type="entry name" value="ADAPTOR COMPLEX SUBUNIT BETA FAMILY MEMBER"/>
    <property type="match status" value="1"/>
</dbReference>
<dbReference type="Pfam" id="PF01602">
    <property type="entry name" value="Adaptin_N"/>
    <property type="match status" value="1"/>
</dbReference>
<sequence length="648" mass="72111">EWALIFILGCLSNYNPKDDRETQSIRVAIPRPCHANSAVLSAVKVLMRCVESLPKDSHYYNKLLKKLAPPTCHFAVWGARGAVLALRTINPIAQKGPGILKQGIVFVKYNGPIYFKLEKLDQANTAQVLAELKEYITEVDADFVREVVQAMGRCAIKVEQSAELCVITLLDLIQTKANYVVQEAIIVIRDIFHRYPNKYETIMATCGHLHSLDEPDVQATKIWIVREYAESTDNTNESFLRVFTLLTARGKPFLKKPSETQELVLQVLSLATQGSDNHDDYIYWRLLSMDPVTATEAVLSEKALTSEKLDLIEPTLLNELICHIGSLASVYYKPPNALVEGSHGLHCKHLPVHQRSTDAGSSPVGTTTVNSLELFSSQSDLRGLLNLDLGPPINVPQVSSMQRGAVDLLAVTLVGGKGGSPAVGQSFIPSSVCATSVPSPTPVVVSSGLNDRFELTGIGMAHDGYVAPKAVWLPAVKVKGLEISGTFTHQQGYIYMEMNFTNNTLPHMIDFAIQFNRHNFPLNTLGPVMKIEPLNNLQVAVKNIDVSYFSCLIPPNVLFCRKRQNGFQIKEWHLNAVSSKLQNSIYTMPSRMWKGRTMVYQSLKLIKGMWILAELRIQPGNRNYTLLKCRAPDASQYLYQVYDSILKN</sequence>
<dbReference type="InterPro" id="IPR011989">
    <property type="entry name" value="ARM-like"/>
</dbReference>
<dbReference type="Gene3D" id="2.60.40.1150">
    <property type="match status" value="2"/>
</dbReference>